<dbReference type="Pfam" id="PF19431">
    <property type="entry name" value="MEKK4_N"/>
    <property type="match status" value="1"/>
</dbReference>
<evidence type="ECO:0000313" key="3">
    <source>
        <dbReference type="Proteomes" id="UP000044602"/>
    </source>
</evidence>
<sequence>MHVDLVVESRSNLHKVNTRLMEIRRVAYKLSNNFMDSVETIRKQTVGKDCQELIQTCFIFATEFGQRSLLYMDSNRKQMNNLKLTKLALDWVSFICDDCIASDRKTFRWAVLALEFAMSMTRGRSILALGEDEYAKLRSKVAGCMSLLISHFDIMGARSNLAAQAEKERVEL</sequence>
<reference evidence="2 3" key="1">
    <citation type="submission" date="2015-05" db="EMBL/GenBank/DDBJ databases">
        <authorList>
            <person name="Wang D.B."/>
            <person name="Wang M."/>
        </authorList>
    </citation>
    <scope>NUCLEOTIDE SEQUENCE [LARGE SCALE GENOMIC DNA]</scope>
    <source>
        <strain evidence="2">VL1</strain>
    </source>
</reference>
<dbReference type="STRING" id="100787.A0A0G4L393"/>
<evidence type="ECO:0000259" key="1">
    <source>
        <dbReference type="Pfam" id="PF19431"/>
    </source>
</evidence>
<dbReference type="AlphaFoldDB" id="A0A0G4L393"/>
<dbReference type="Proteomes" id="UP000044602">
    <property type="component" value="Unassembled WGS sequence"/>
</dbReference>
<feature type="non-terminal residue" evidence="2">
    <location>
        <position position="172"/>
    </location>
</feature>
<gene>
    <name evidence="2" type="ORF">BN1708_017468</name>
</gene>
<accession>A0A0G4L393</accession>
<dbReference type="GO" id="GO:0000165">
    <property type="term" value="P:MAPK cascade"/>
    <property type="evidence" value="ECO:0007669"/>
    <property type="project" value="InterPro"/>
</dbReference>
<protein>
    <recommendedName>
        <fullName evidence="1">Mitogen-activated protein kinase kinase kinase N-terminal domain-containing protein</fullName>
    </recommendedName>
</protein>
<dbReference type="InterPro" id="IPR045801">
    <property type="entry name" value="MEKK4_N"/>
</dbReference>
<proteinExistence type="predicted"/>
<dbReference type="EMBL" id="CVQH01007302">
    <property type="protein sequence ID" value="CRK16240.1"/>
    <property type="molecule type" value="Genomic_DNA"/>
</dbReference>
<feature type="domain" description="Mitogen-activated protein kinase kinase kinase N-terminal" evidence="1">
    <location>
        <begin position="22"/>
        <end position="149"/>
    </location>
</feature>
<organism evidence="2 3">
    <name type="scientific">Verticillium longisporum</name>
    <name type="common">Verticillium dahliae var. longisporum</name>
    <dbReference type="NCBI Taxonomy" id="100787"/>
    <lineage>
        <taxon>Eukaryota</taxon>
        <taxon>Fungi</taxon>
        <taxon>Dikarya</taxon>
        <taxon>Ascomycota</taxon>
        <taxon>Pezizomycotina</taxon>
        <taxon>Sordariomycetes</taxon>
        <taxon>Hypocreomycetidae</taxon>
        <taxon>Glomerellales</taxon>
        <taxon>Plectosphaerellaceae</taxon>
        <taxon>Verticillium</taxon>
    </lineage>
</organism>
<name>A0A0G4L393_VERLO</name>
<evidence type="ECO:0000313" key="2">
    <source>
        <dbReference type="EMBL" id="CRK16240.1"/>
    </source>
</evidence>
<keyword evidence="3" id="KW-1185">Reference proteome</keyword>